<accession>A0A067EX21</accession>
<sequence length="336" mass="39792">MGNFPSKKKNKLCKKDVRILTEKIRLLREEINGMMHEREKESRAYEREVMVFAFKEAEWKQERKKLKEEVKRLGKNLEEKEEKIREMKDGLVNEKDDEVEWQLLGTSFLMGRMKEERARRDEAVEKWKQLYLAIKTELDELIQRTHGNGLYWRAEDENMIQELKRELRDKEQNIEALKAQLGSVETEVYRKQRDIDILRQSFRIMSHKKKAPPISSCKVQALERNVEIVRLTEAGKRKVHVTDDLDDVVDDEEDDDWKEWGKPKVSGLEEFDPPDLDFDGMDIPQMQEEMLKRQCSLVFGFIKLRLGTPLSVAEVMEIATEWSKVLKTGSIEVKFM</sequence>
<evidence type="ECO:0000313" key="2">
    <source>
        <dbReference type="EMBL" id="KDO55732.1"/>
    </source>
</evidence>
<organism evidence="2 3">
    <name type="scientific">Citrus sinensis</name>
    <name type="common">Sweet orange</name>
    <name type="synonym">Citrus aurantium var. sinensis</name>
    <dbReference type="NCBI Taxonomy" id="2711"/>
    <lineage>
        <taxon>Eukaryota</taxon>
        <taxon>Viridiplantae</taxon>
        <taxon>Streptophyta</taxon>
        <taxon>Embryophyta</taxon>
        <taxon>Tracheophyta</taxon>
        <taxon>Spermatophyta</taxon>
        <taxon>Magnoliopsida</taxon>
        <taxon>eudicotyledons</taxon>
        <taxon>Gunneridae</taxon>
        <taxon>Pentapetalae</taxon>
        <taxon>rosids</taxon>
        <taxon>malvids</taxon>
        <taxon>Sapindales</taxon>
        <taxon>Rutaceae</taxon>
        <taxon>Aurantioideae</taxon>
        <taxon>Citrus</taxon>
    </lineage>
</organism>
<dbReference type="PaxDb" id="2711-XP_006493992.1"/>
<evidence type="ECO:0000256" key="1">
    <source>
        <dbReference type="SAM" id="Coils"/>
    </source>
</evidence>
<gene>
    <name evidence="2" type="ORF">CISIN_1g0161732mg</name>
</gene>
<dbReference type="EMBL" id="KK784981">
    <property type="protein sequence ID" value="KDO55732.1"/>
    <property type="molecule type" value="Genomic_DNA"/>
</dbReference>
<evidence type="ECO:0000313" key="3">
    <source>
        <dbReference type="Proteomes" id="UP000027120"/>
    </source>
</evidence>
<dbReference type="AlphaFoldDB" id="A0A067EX21"/>
<feature type="non-terminal residue" evidence="2">
    <location>
        <position position="336"/>
    </location>
</feature>
<dbReference type="PANTHER" id="PTHR37226:SF4">
    <property type="entry name" value="GOLGIN FAMILY A PROTEIN"/>
    <property type="match status" value="1"/>
</dbReference>
<keyword evidence="1" id="KW-0175">Coiled coil</keyword>
<feature type="coiled-coil region" evidence="1">
    <location>
        <begin position="124"/>
        <end position="187"/>
    </location>
</feature>
<protein>
    <submittedName>
        <fullName evidence="2">Uncharacterized protein</fullName>
    </submittedName>
</protein>
<reference evidence="2 3" key="1">
    <citation type="submission" date="2014-04" db="EMBL/GenBank/DDBJ databases">
        <authorList>
            <consortium name="International Citrus Genome Consortium"/>
            <person name="Gmitter F."/>
            <person name="Chen C."/>
            <person name="Farmerie W."/>
            <person name="Harkins T."/>
            <person name="Desany B."/>
            <person name="Mohiuddin M."/>
            <person name="Kodira C."/>
            <person name="Borodovsky M."/>
            <person name="Lomsadze A."/>
            <person name="Burns P."/>
            <person name="Jenkins J."/>
            <person name="Prochnik S."/>
            <person name="Shu S."/>
            <person name="Chapman J."/>
            <person name="Pitluck S."/>
            <person name="Schmutz J."/>
            <person name="Rokhsar D."/>
        </authorList>
    </citation>
    <scope>NUCLEOTIDE SEQUENCE</scope>
</reference>
<feature type="coiled-coil region" evidence="1">
    <location>
        <begin position="10"/>
        <end position="97"/>
    </location>
</feature>
<dbReference type="STRING" id="2711.A0A067EX21"/>
<keyword evidence="3" id="KW-1185">Reference proteome</keyword>
<name>A0A067EX21_CITSI</name>
<proteinExistence type="predicted"/>
<dbReference type="PANTHER" id="PTHR37226">
    <property type="entry name" value="GOLGIN FAMILY A PROTEIN"/>
    <property type="match status" value="1"/>
</dbReference>
<dbReference type="Proteomes" id="UP000027120">
    <property type="component" value="Unassembled WGS sequence"/>
</dbReference>
<dbReference type="eggNOG" id="ENOG502RZJI">
    <property type="taxonomic scope" value="Eukaryota"/>
</dbReference>